<name>A0AAN4YZ45_9BILA</name>
<dbReference type="AlphaFoldDB" id="A0AAN4YZ45"/>
<dbReference type="Proteomes" id="UP001328107">
    <property type="component" value="Unassembled WGS sequence"/>
</dbReference>
<comment type="caution">
    <text evidence="1">The sequence shown here is derived from an EMBL/GenBank/DDBJ whole genome shotgun (WGS) entry which is preliminary data.</text>
</comment>
<evidence type="ECO:0000313" key="2">
    <source>
        <dbReference type="Proteomes" id="UP001328107"/>
    </source>
</evidence>
<sequence length="60" mass="6986">PLKLRLHFFRGFIDQFKDSPFSDHHSHQIIHHQEVLGCIDRLFDVFGAGQVQESLTSSEH</sequence>
<reference evidence="2" key="1">
    <citation type="submission" date="2022-10" db="EMBL/GenBank/DDBJ databases">
        <title>Genome assembly of Pristionchus species.</title>
        <authorList>
            <person name="Yoshida K."/>
            <person name="Sommer R.J."/>
        </authorList>
    </citation>
    <scope>NUCLEOTIDE SEQUENCE [LARGE SCALE GENOMIC DNA]</scope>
    <source>
        <strain evidence="2">RS5460</strain>
    </source>
</reference>
<gene>
    <name evidence="1" type="ORF">PMAYCL1PPCAC_01268</name>
</gene>
<feature type="non-terminal residue" evidence="1">
    <location>
        <position position="60"/>
    </location>
</feature>
<organism evidence="1 2">
    <name type="scientific">Pristionchus mayeri</name>
    <dbReference type="NCBI Taxonomy" id="1317129"/>
    <lineage>
        <taxon>Eukaryota</taxon>
        <taxon>Metazoa</taxon>
        <taxon>Ecdysozoa</taxon>
        <taxon>Nematoda</taxon>
        <taxon>Chromadorea</taxon>
        <taxon>Rhabditida</taxon>
        <taxon>Rhabditina</taxon>
        <taxon>Diplogasteromorpha</taxon>
        <taxon>Diplogasteroidea</taxon>
        <taxon>Neodiplogasteridae</taxon>
        <taxon>Pristionchus</taxon>
    </lineage>
</organism>
<protein>
    <submittedName>
        <fullName evidence="1">Uncharacterized protein</fullName>
    </submittedName>
</protein>
<feature type="non-terminal residue" evidence="1">
    <location>
        <position position="1"/>
    </location>
</feature>
<dbReference type="EMBL" id="BTRK01000001">
    <property type="protein sequence ID" value="GMR31073.1"/>
    <property type="molecule type" value="Genomic_DNA"/>
</dbReference>
<accession>A0AAN4YZ45</accession>
<proteinExistence type="predicted"/>
<evidence type="ECO:0000313" key="1">
    <source>
        <dbReference type="EMBL" id="GMR31073.1"/>
    </source>
</evidence>
<keyword evidence="2" id="KW-1185">Reference proteome</keyword>